<evidence type="ECO:0000313" key="3">
    <source>
        <dbReference type="Proteomes" id="UP000183442"/>
    </source>
</evidence>
<accession>A0A1I4IZB7</accession>
<proteinExistence type="predicted"/>
<dbReference type="PROSITE" id="PS51257">
    <property type="entry name" value="PROKAR_LIPOPROTEIN"/>
    <property type="match status" value="1"/>
</dbReference>
<sequence length="1607" mass="177626">MKNKNILLALFLLLLACLSIQTISAENIADNLNEIEALDSYSDDLSVNTHSNDLNIDSYKKSELLSNSNQETIPDEERNILINTNQETILKQNTNQETISAQGSDPLPNVENGTVSGGIDFVNIHPWAPSDAINGNKGNITYNIPSNANIKSAYIYVNIYSGSGGTAYGAYANTTITTANGEQLLGNEYLWTSTSSQDGVNYIVNDHITRCYSDYMIFYNVTEMLQGLNGSSVSVDVISYPIPDKSFDGRIKLISLFVAWDDGDEDEIYYWLNAGQAWSDDTENGLSHSFENLPELNYLEKLSTLINVGASSTDAMYYLDGSILFSESEDDEYLSGAYYQYHKWDISHYIIPDSLELTYKPVGGAYGPSFKELISILTIQDIPTYEEDVAEISITPEFTEIPCAYAGTNNTLTIKITTKAGNYTVRLLADGHVVKQTEMNLNNGTNLLLLTDSTIRPVDEFTVNGEENEKVNYTVEVLSRGNLINSSSIILPILYNGYLGKDLAYPSGGIESFLNITINGDIVIDIQNYSQYISHNILNRSEVWNVDLDANSNIVKSFIYIPYYEFNSKTYDEDIYMFNVTFNNVNISPIELYKDHSNLGIDYYSGYGVLLYDVTNLIRNGENVLELNKKFDTPAVYPSALIYMYNTTLSNYIKEIFIYNGADLLENINNLANRTVHSDSEINVNSQLVSNASLYVFAGGPQNNEGDLIFNDEVYENIWNGTMASNEAYSLDITNSLRDNNSISFLATGSRIIALQQIMVLTKNLDMLDIILESEYPDTCYAGTNNSIFANIAANSEKRLTARLLADGEILNESEIDLIYGFNEFIFVDSTIRTADEFSVNGAQNNIVNYTLQLLSDDGIIANKSIYLNILYNGYLSKDLAYPKGAIESFLNITINGDIVIDVKNASSYMSDFDIERTDIWKIDLDNKSRIVKAFVYVPYEWCNINLITENEDIFNVKFNNNEISPIAWYRDQSNLGQYGKYGYGLFVYDVTNLVLNGNNSFILNKIEPTPRVYPSTLVYIYNTTGSSVIKNIYISNGADLLSKDPNRLVQMKSTIDVDSIADVAKLYIFAANAQDGEGDIIFNDEIYENVWNGSTTTTSLYTLNISNTIKNNNNLSFVVRNGSILALQQMIITTQKAQSQIIASDLTTVYNSNDTLVIGLNEPNGIPISNANLTVVFNGNTNILTTNNEGQISLDIPPTLSPNTYDVDISYEGDDSHNESTAKVKVTIEKIATKIIASDLRTVYKDSGTLVIGLNESNGIPISNSNLTVVFNGNTNILTTDDNGEISLDIPPTLSPNSYDVDISYEGDDIHKESSLKVKVIVEKSPTTITAPSVTTVYNTNKKLLVTLKDSGENAIANAKVTVVLNGASKVLTTNANGQASLAIPPTLSPNSYDVDISYSGNDIHKESSLKVKVIVEKSPTVITAPSVTTVYNTNKKLLVTLKDSDGNAIANAKVTVVLNGASKVLTTNANGQASLAIPSNLVPKTYTATISYPGDGNYIKSSFSTKVLVKKASVKLAAAKKTFKAKVKTKKYTVTLKNNKNKVMKKVKLTLKLKGKTYKASTNTKGKATFKIKNLSKKGRYTAKVIYKGNKYFNKLTKKVKIKIK</sequence>
<evidence type="ECO:0000313" key="2">
    <source>
        <dbReference type="EMBL" id="SFL59732.1"/>
    </source>
</evidence>
<organism evidence="2 3">
    <name type="scientific">Methanobrevibacter olleyae</name>
    <dbReference type="NCBI Taxonomy" id="294671"/>
    <lineage>
        <taxon>Archaea</taxon>
        <taxon>Methanobacteriati</taxon>
        <taxon>Methanobacteriota</taxon>
        <taxon>Methanomada group</taxon>
        <taxon>Methanobacteria</taxon>
        <taxon>Methanobacteriales</taxon>
        <taxon>Methanobacteriaceae</taxon>
        <taxon>Methanobrevibacter</taxon>
    </lineage>
</organism>
<dbReference type="RefSeq" id="WP_074798623.1">
    <property type="nucleotide sequence ID" value="NZ_FOTL01000021.1"/>
</dbReference>
<dbReference type="InterPro" id="IPR013783">
    <property type="entry name" value="Ig-like_fold"/>
</dbReference>
<name>A0A1I4IZB7_METOL</name>
<dbReference type="Proteomes" id="UP000183442">
    <property type="component" value="Unassembled WGS sequence"/>
</dbReference>
<gene>
    <name evidence="2" type="ORF">SAMN02910297_01297</name>
</gene>
<feature type="domain" description="DUF3344" evidence="1">
    <location>
        <begin position="103"/>
        <end position="379"/>
    </location>
</feature>
<evidence type="ECO:0000259" key="1">
    <source>
        <dbReference type="Pfam" id="PF11824"/>
    </source>
</evidence>
<dbReference type="Gene3D" id="2.60.40.10">
    <property type="entry name" value="Immunoglobulins"/>
    <property type="match status" value="1"/>
</dbReference>
<feature type="domain" description="DUF3344" evidence="1">
    <location>
        <begin position="499"/>
        <end position="761"/>
    </location>
</feature>
<reference evidence="3" key="1">
    <citation type="submission" date="2016-10" db="EMBL/GenBank/DDBJ databases">
        <authorList>
            <person name="Varghese N."/>
        </authorList>
    </citation>
    <scope>NUCLEOTIDE SEQUENCE [LARGE SCALE GENOMIC DNA]</scope>
    <source>
        <strain evidence="3">DSM 16632</strain>
    </source>
</reference>
<feature type="domain" description="DUF3344" evidence="1">
    <location>
        <begin position="887"/>
        <end position="1132"/>
    </location>
</feature>
<dbReference type="OrthoDB" id="78465at2157"/>
<dbReference type="Pfam" id="PF11824">
    <property type="entry name" value="DUF3344"/>
    <property type="match status" value="3"/>
</dbReference>
<protein>
    <recommendedName>
        <fullName evidence="1">DUF3344 domain-containing protein</fullName>
    </recommendedName>
</protein>
<dbReference type="EMBL" id="FOTL01000021">
    <property type="protein sequence ID" value="SFL59732.1"/>
    <property type="molecule type" value="Genomic_DNA"/>
</dbReference>
<dbReference type="InterPro" id="IPR021779">
    <property type="entry name" value="DUF3344"/>
</dbReference>